<keyword evidence="2" id="KW-0472">Membrane</keyword>
<feature type="transmembrane region" description="Helical" evidence="2">
    <location>
        <begin position="291"/>
        <end position="311"/>
    </location>
</feature>
<dbReference type="Pfam" id="PF14494">
    <property type="entry name" value="DUF4436"/>
    <property type="match status" value="1"/>
</dbReference>
<reference evidence="3" key="1">
    <citation type="submission" date="2020-11" db="EMBL/GenBank/DDBJ databases">
        <authorList>
            <consortium name="DOE Joint Genome Institute"/>
            <person name="Ahrendt S."/>
            <person name="Riley R."/>
            <person name="Andreopoulos W."/>
            <person name="Labutti K."/>
            <person name="Pangilinan J."/>
            <person name="Ruiz-Duenas F.J."/>
            <person name="Barrasa J.M."/>
            <person name="Sanchez-Garcia M."/>
            <person name="Camarero S."/>
            <person name="Miyauchi S."/>
            <person name="Serrano A."/>
            <person name="Linde D."/>
            <person name="Babiker R."/>
            <person name="Drula E."/>
            <person name="Ayuso-Fernandez I."/>
            <person name="Pacheco R."/>
            <person name="Padilla G."/>
            <person name="Ferreira P."/>
            <person name="Barriuso J."/>
            <person name="Kellner H."/>
            <person name="Castanera R."/>
            <person name="Alfaro M."/>
            <person name="Ramirez L."/>
            <person name="Pisabarro A.G."/>
            <person name="Kuo A."/>
            <person name="Tritt A."/>
            <person name="Lipzen A."/>
            <person name="He G."/>
            <person name="Yan M."/>
            <person name="Ng V."/>
            <person name="Cullen D."/>
            <person name="Martin F."/>
            <person name="Rosso M.-N."/>
            <person name="Henrissat B."/>
            <person name="Hibbett D."/>
            <person name="Martinez A.T."/>
            <person name="Grigoriev I.V."/>
        </authorList>
    </citation>
    <scope>NUCLEOTIDE SEQUENCE</scope>
    <source>
        <strain evidence="3">MF-IS2</strain>
    </source>
</reference>
<protein>
    <submittedName>
        <fullName evidence="3">Uncharacterized protein</fullName>
    </submittedName>
</protein>
<comment type="caution">
    <text evidence="3">The sequence shown here is derived from an EMBL/GenBank/DDBJ whole genome shotgun (WGS) entry which is preliminary data.</text>
</comment>
<evidence type="ECO:0000256" key="2">
    <source>
        <dbReference type="SAM" id="Phobius"/>
    </source>
</evidence>
<dbReference type="InterPro" id="IPR027948">
    <property type="entry name" value="DUF4436"/>
</dbReference>
<sequence length="519" mass="57124">MTNQFQVPSSFRVPAFLRPRRSFHRLRSFHLSPAEAAASSRLATTQTMGGAESQSTNQKIQHPPANLVIPLRGSTIVTLAIIASLFFIMSISFAFLGADVEDPYFKMALDKVAESSPGIVLIGDSVDVDIDEPSVTVRWSILACGQGYVLPESTGVHGSNVCGLPSLPLRIFVDNAAEPAAVYDPSTIPINKATGHRRNIQNLVQFDSDHVLDVHNARLYPFDTYFLTSTLRAVGFSNESIPIQKLATVDVMSSFDIGTADVESFSKTDNGTVLPSRDIDMHVARPGSARFFTLLLFTVSWVLTHVTIGHVVLARRITGMKPLLKHLVSSGAILISIPQLRNSMPDAPGLDGVLIDTIGYFPQMIISSISTIILLLILAVREFDIIGIQAETQSGRVLRLPSVSTSSSITYPPHPHPIRTFSGYRDSTSNFSSRCPSRYSRPPPSPHRNSTPAEIAEWERYRMSKHLTGQFVFPPVQTSTHRSQTSSQETVKPLTIHRRVTTMTRLMEAGQVPRSYFED</sequence>
<keyword evidence="2" id="KW-0812">Transmembrane</keyword>
<dbReference type="EMBL" id="MU151304">
    <property type="protein sequence ID" value="KAF9445391.1"/>
    <property type="molecule type" value="Genomic_DNA"/>
</dbReference>
<accession>A0A9P5X8R0</accession>
<proteinExistence type="predicted"/>
<feature type="transmembrane region" description="Helical" evidence="2">
    <location>
        <begin position="360"/>
        <end position="380"/>
    </location>
</feature>
<evidence type="ECO:0000313" key="4">
    <source>
        <dbReference type="Proteomes" id="UP000807342"/>
    </source>
</evidence>
<name>A0A9P5X8R0_9AGAR</name>
<feature type="region of interest" description="Disordered" evidence="1">
    <location>
        <begin position="432"/>
        <end position="451"/>
    </location>
</feature>
<dbReference type="OrthoDB" id="2117972at2759"/>
<evidence type="ECO:0000313" key="3">
    <source>
        <dbReference type="EMBL" id="KAF9445391.1"/>
    </source>
</evidence>
<gene>
    <name evidence="3" type="ORF">P691DRAFT_777608</name>
</gene>
<dbReference type="Proteomes" id="UP000807342">
    <property type="component" value="Unassembled WGS sequence"/>
</dbReference>
<organism evidence="3 4">
    <name type="scientific">Macrolepiota fuliginosa MF-IS2</name>
    <dbReference type="NCBI Taxonomy" id="1400762"/>
    <lineage>
        <taxon>Eukaryota</taxon>
        <taxon>Fungi</taxon>
        <taxon>Dikarya</taxon>
        <taxon>Basidiomycota</taxon>
        <taxon>Agaricomycotina</taxon>
        <taxon>Agaricomycetes</taxon>
        <taxon>Agaricomycetidae</taxon>
        <taxon>Agaricales</taxon>
        <taxon>Agaricineae</taxon>
        <taxon>Agaricaceae</taxon>
        <taxon>Macrolepiota</taxon>
    </lineage>
</organism>
<dbReference type="AlphaFoldDB" id="A0A9P5X8R0"/>
<feature type="transmembrane region" description="Helical" evidence="2">
    <location>
        <begin position="76"/>
        <end position="98"/>
    </location>
</feature>
<keyword evidence="2" id="KW-1133">Transmembrane helix</keyword>
<keyword evidence="4" id="KW-1185">Reference proteome</keyword>
<evidence type="ECO:0000256" key="1">
    <source>
        <dbReference type="SAM" id="MobiDB-lite"/>
    </source>
</evidence>